<accession>A0A011NN76</accession>
<gene>
    <name evidence="1" type="ORF">AW08_02915</name>
</gene>
<dbReference type="EMBL" id="JFAX01000018">
    <property type="protein sequence ID" value="EXI65890.1"/>
    <property type="molecule type" value="Genomic_DNA"/>
</dbReference>
<sequence length="119" mass="12416">MSAPTSASMLRWSKVPGRSVVIACAAMKTRRSRLRRAAKSGETRIAAAAPQVGGQAISRVMPASAQISGAARTSSSLTTLRNSAPGLCAACRLALARTRAKSFAVAPWRCMYSTPAPPK</sequence>
<proteinExistence type="predicted"/>
<reference evidence="1" key="1">
    <citation type="submission" date="2014-02" db="EMBL/GenBank/DDBJ databases">
        <title>Expanding our view of genomic diversity in Candidatus Accumulibacter clades.</title>
        <authorList>
            <person name="Skennerton C.T."/>
            <person name="Barr J.J."/>
            <person name="Slater F.R."/>
            <person name="Bond P.L."/>
            <person name="Tyson G.W."/>
        </authorList>
    </citation>
    <scope>NUCLEOTIDE SEQUENCE [LARGE SCALE GENOMIC DNA]</scope>
</reference>
<dbReference type="Proteomes" id="UP000020218">
    <property type="component" value="Unassembled WGS sequence"/>
</dbReference>
<evidence type="ECO:0000313" key="2">
    <source>
        <dbReference type="Proteomes" id="UP000020218"/>
    </source>
</evidence>
<keyword evidence="2" id="KW-1185">Reference proteome</keyword>
<dbReference type="AlphaFoldDB" id="A0A011NN76"/>
<name>A0A011NN76_9PROT</name>
<protein>
    <submittedName>
        <fullName evidence="1">Uncharacterized protein</fullName>
    </submittedName>
</protein>
<evidence type="ECO:0000313" key="1">
    <source>
        <dbReference type="EMBL" id="EXI65890.1"/>
    </source>
</evidence>
<comment type="caution">
    <text evidence="1">The sequence shown here is derived from an EMBL/GenBank/DDBJ whole genome shotgun (WGS) entry which is preliminary data.</text>
</comment>
<organism evidence="1 2">
    <name type="scientific">Candidatus Accumulibacter adjunctus</name>
    <dbReference type="NCBI Taxonomy" id="1454001"/>
    <lineage>
        <taxon>Bacteria</taxon>
        <taxon>Pseudomonadati</taxon>
        <taxon>Pseudomonadota</taxon>
        <taxon>Betaproteobacteria</taxon>
        <taxon>Candidatus Accumulibacter</taxon>
    </lineage>
</organism>